<proteinExistence type="inferred from homology"/>
<dbReference type="PROSITE" id="PS52004">
    <property type="entry name" value="KS3_2"/>
    <property type="match status" value="1"/>
</dbReference>
<dbReference type="InterPro" id="IPR000794">
    <property type="entry name" value="Beta-ketoacyl_synthase"/>
</dbReference>
<keyword evidence="7" id="KW-1185">Reference proteome</keyword>
<accession>A0A1H0VRS3</accession>
<dbReference type="Gene3D" id="3.40.47.10">
    <property type="match status" value="2"/>
</dbReference>
<evidence type="ECO:0000256" key="2">
    <source>
        <dbReference type="ARBA" id="ARBA00022679"/>
    </source>
</evidence>
<keyword evidence="2 4" id="KW-0808">Transferase</keyword>
<dbReference type="InterPro" id="IPR014031">
    <property type="entry name" value="Ketoacyl_synth_C"/>
</dbReference>
<gene>
    <name evidence="6" type="ORF">SAMN05421507_115106</name>
</gene>
<evidence type="ECO:0000313" key="6">
    <source>
        <dbReference type="EMBL" id="SDP81282.1"/>
    </source>
</evidence>
<feature type="domain" description="Ketosynthase family 3 (KS3)" evidence="5">
    <location>
        <begin position="7"/>
        <end position="409"/>
    </location>
</feature>
<keyword evidence="3" id="KW-0012">Acyltransferase</keyword>
<dbReference type="GO" id="GO:0006633">
    <property type="term" value="P:fatty acid biosynthetic process"/>
    <property type="evidence" value="ECO:0007669"/>
    <property type="project" value="TreeGrafter"/>
</dbReference>
<dbReference type="EMBL" id="FNIX01000015">
    <property type="protein sequence ID" value="SDP81282.1"/>
    <property type="molecule type" value="Genomic_DNA"/>
</dbReference>
<dbReference type="PANTHER" id="PTHR11712">
    <property type="entry name" value="POLYKETIDE SYNTHASE-RELATED"/>
    <property type="match status" value="1"/>
</dbReference>
<dbReference type="InterPro" id="IPR014030">
    <property type="entry name" value="Ketoacyl_synth_N"/>
</dbReference>
<evidence type="ECO:0000256" key="1">
    <source>
        <dbReference type="ARBA" id="ARBA00008467"/>
    </source>
</evidence>
<evidence type="ECO:0000256" key="4">
    <source>
        <dbReference type="RuleBase" id="RU003694"/>
    </source>
</evidence>
<dbReference type="SUPFAM" id="SSF53901">
    <property type="entry name" value="Thiolase-like"/>
    <property type="match status" value="2"/>
</dbReference>
<dbReference type="Proteomes" id="UP000199691">
    <property type="component" value="Unassembled WGS sequence"/>
</dbReference>
<sequence length="418" mass="42986">MSPAATGSAPVVTGLGVIAPSGLGVGEFWPAVRDGHLALAPIGRFEPNPYPVTVAGEVAGFEPAGWVEPRITVQTDRFTHFALAAADLALRDAVLHPAAVEPFEFGVMTASYSGGVEFGQREIEQLWRHGPEHVGPYQSIAWFYAACSGQISIGHGLRGPSGVVVADEAGGLDALAAAGSELRRGARAMLVGGAEAPFCPYALCCQLGLELLSTSSDPATAYQPFTERAGGFAPAEGGAMLVVEDAGAAHRRGASVKAVVAGHGATYTGRRRFDRSAQGLLRAATAALAEAGLTPDDVDAVFLDAMADPHADAAEAEALRLLLGERASRVPVTAPKAGYGRCYAAAAVLDVAAAVLALEHGLVPPTPGVRDCRFDLDLVTGVARPVDLRTVLVLSRGVYGGNSALVLRHPESPTSGGM</sequence>
<evidence type="ECO:0000259" key="5">
    <source>
        <dbReference type="PROSITE" id="PS52004"/>
    </source>
</evidence>
<dbReference type="Pfam" id="PF02801">
    <property type="entry name" value="Ketoacyl-synt_C"/>
    <property type="match status" value="1"/>
</dbReference>
<dbReference type="STRING" id="641025.SAMN05421507_115106"/>
<dbReference type="RefSeq" id="WP_245733902.1">
    <property type="nucleotide sequence ID" value="NZ_FNIX01000015.1"/>
</dbReference>
<name>A0A1H0VRS3_9PSEU</name>
<protein>
    <submittedName>
        <fullName evidence="6">Minimal PKS chain-length factor (CLF/KS beta)</fullName>
    </submittedName>
</protein>
<reference evidence="7" key="1">
    <citation type="submission" date="2016-10" db="EMBL/GenBank/DDBJ databases">
        <authorList>
            <person name="Varghese N."/>
            <person name="Submissions S."/>
        </authorList>
    </citation>
    <scope>NUCLEOTIDE SEQUENCE [LARGE SCALE GENOMIC DNA]</scope>
    <source>
        <strain evidence="7">CGMCC 4.6609</strain>
    </source>
</reference>
<dbReference type="InterPro" id="IPR016039">
    <property type="entry name" value="Thiolase-like"/>
</dbReference>
<organism evidence="6 7">
    <name type="scientific">Lentzea jiangxiensis</name>
    <dbReference type="NCBI Taxonomy" id="641025"/>
    <lineage>
        <taxon>Bacteria</taxon>
        <taxon>Bacillati</taxon>
        <taxon>Actinomycetota</taxon>
        <taxon>Actinomycetes</taxon>
        <taxon>Pseudonocardiales</taxon>
        <taxon>Pseudonocardiaceae</taxon>
        <taxon>Lentzea</taxon>
    </lineage>
</organism>
<dbReference type="PANTHER" id="PTHR11712:SF322">
    <property type="entry name" value="POLYKETIDE BETA-KETOACYL SYNTHASE 2-RELATED"/>
    <property type="match status" value="1"/>
</dbReference>
<comment type="similarity">
    <text evidence="1 4">Belongs to the thiolase-like superfamily. Beta-ketoacyl-ACP synthases family.</text>
</comment>
<evidence type="ECO:0000256" key="3">
    <source>
        <dbReference type="ARBA" id="ARBA00023315"/>
    </source>
</evidence>
<dbReference type="AlphaFoldDB" id="A0A1H0VRS3"/>
<dbReference type="GO" id="GO:0004315">
    <property type="term" value="F:3-oxoacyl-[acyl-carrier-protein] synthase activity"/>
    <property type="evidence" value="ECO:0007669"/>
    <property type="project" value="TreeGrafter"/>
</dbReference>
<evidence type="ECO:0000313" key="7">
    <source>
        <dbReference type="Proteomes" id="UP000199691"/>
    </source>
</evidence>
<dbReference type="InterPro" id="IPR020841">
    <property type="entry name" value="PKS_Beta-ketoAc_synthase_dom"/>
</dbReference>
<dbReference type="Pfam" id="PF00109">
    <property type="entry name" value="ketoacyl-synt"/>
    <property type="match status" value="1"/>
</dbReference>